<dbReference type="Gene3D" id="1.10.287.950">
    <property type="entry name" value="Methyl-accepting chemotaxis protein"/>
    <property type="match status" value="1"/>
</dbReference>
<feature type="domain" description="C1q" evidence="3">
    <location>
        <begin position="370"/>
        <end position="499"/>
    </location>
</feature>
<keyword evidence="1" id="KW-0175">Coiled coil</keyword>
<keyword evidence="5" id="KW-1185">Reference proteome</keyword>
<dbReference type="Gene3D" id="2.60.120.40">
    <property type="match status" value="1"/>
</dbReference>
<dbReference type="Pfam" id="PF00386">
    <property type="entry name" value="C1q"/>
    <property type="match status" value="1"/>
</dbReference>
<accession>A0AAV2HVC1</accession>
<evidence type="ECO:0000259" key="3">
    <source>
        <dbReference type="PROSITE" id="PS50871"/>
    </source>
</evidence>
<proteinExistence type="predicted"/>
<dbReference type="InterPro" id="IPR001073">
    <property type="entry name" value="C1q_dom"/>
</dbReference>
<dbReference type="InterPro" id="IPR008983">
    <property type="entry name" value="Tumour_necrosis_fac-like_dom"/>
</dbReference>
<feature type="coiled-coil region" evidence="1">
    <location>
        <begin position="259"/>
        <end position="286"/>
    </location>
</feature>
<dbReference type="SUPFAM" id="SSF49842">
    <property type="entry name" value="TNF-like"/>
    <property type="match status" value="1"/>
</dbReference>
<evidence type="ECO:0000256" key="1">
    <source>
        <dbReference type="SAM" id="Coils"/>
    </source>
</evidence>
<dbReference type="AlphaFoldDB" id="A0AAV2HVC1"/>
<gene>
    <name evidence="4" type="ORF">GSLYS_00011542001</name>
</gene>
<evidence type="ECO:0000256" key="2">
    <source>
        <dbReference type="SAM" id="MobiDB-lite"/>
    </source>
</evidence>
<dbReference type="Proteomes" id="UP001497497">
    <property type="component" value="Unassembled WGS sequence"/>
</dbReference>
<name>A0AAV2HVC1_LYMST</name>
<comment type="caution">
    <text evidence="4">The sequence shown here is derived from an EMBL/GenBank/DDBJ whole genome shotgun (WGS) entry which is preliminary data.</text>
</comment>
<feature type="region of interest" description="Disordered" evidence="2">
    <location>
        <begin position="87"/>
        <end position="111"/>
    </location>
</feature>
<dbReference type="EMBL" id="CAXITT010000269">
    <property type="protein sequence ID" value="CAL1537639.1"/>
    <property type="molecule type" value="Genomic_DNA"/>
</dbReference>
<sequence length="499" mass="56160">MASKAQAAKRFVQIINQQLEILKEESNSVKDGIDEFMNGAQKEVDSWVNGGHVNQTTCAEMSNQIQQNISFLIAKSAELSEQQTNGINQNQASPRTPIASKSGKVQTDTKRCSEEAVDESGISAGEKTSHVLAMRLAVLEEALFSLKKTTEQVQQKQEHLDKVLKVVSAQQENVNKKMEILSESNLKSQNKLQEKIKESETISQTIASNVDHLKETVKQHDVMLNGLADANKSVNTSIREMSKQINSVSNHSNRTSMSIQDLSKSVESTNQNYNEMSNKMNKLENSTNLMSSHYTKQFENMGSLNKDQVDDLIGMVCQLLAKRLTPLESLNKRLNLENIKKMKQELSKKESIGTRVEEISKKLTQIELKLTQPNAGFYAWKSLHVTEEDFDIQWFDSVECNYGNDFDPQTGIFTAPVNGLYLISISIGSPVDFDQFVVTCNLRSNKGPINLCDVSGNRTITRCTEMKAVETIYLKLMLNKNDDIWIWVHFSCCLIQSLR</sequence>
<evidence type="ECO:0000313" key="5">
    <source>
        <dbReference type="Proteomes" id="UP001497497"/>
    </source>
</evidence>
<reference evidence="4 5" key="1">
    <citation type="submission" date="2024-04" db="EMBL/GenBank/DDBJ databases">
        <authorList>
            <consortium name="Genoscope - CEA"/>
            <person name="William W."/>
        </authorList>
    </citation>
    <scope>NUCLEOTIDE SEQUENCE [LARGE SCALE GENOMIC DNA]</scope>
</reference>
<organism evidence="4 5">
    <name type="scientific">Lymnaea stagnalis</name>
    <name type="common">Great pond snail</name>
    <name type="synonym">Helix stagnalis</name>
    <dbReference type="NCBI Taxonomy" id="6523"/>
    <lineage>
        <taxon>Eukaryota</taxon>
        <taxon>Metazoa</taxon>
        <taxon>Spiralia</taxon>
        <taxon>Lophotrochozoa</taxon>
        <taxon>Mollusca</taxon>
        <taxon>Gastropoda</taxon>
        <taxon>Heterobranchia</taxon>
        <taxon>Euthyneura</taxon>
        <taxon>Panpulmonata</taxon>
        <taxon>Hygrophila</taxon>
        <taxon>Lymnaeoidea</taxon>
        <taxon>Lymnaeidae</taxon>
        <taxon>Lymnaea</taxon>
    </lineage>
</organism>
<dbReference type="PROSITE" id="PS50871">
    <property type="entry name" value="C1Q"/>
    <property type="match status" value="1"/>
</dbReference>
<evidence type="ECO:0000313" key="4">
    <source>
        <dbReference type="EMBL" id="CAL1537639.1"/>
    </source>
</evidence>
<protein>
    <recommendedName>
        <fullName evidence="3">C1q domain-containing protein</fullName>
    </recommendedName>
</protein>